<evidence type="ECO:0000256" key="4">
    <source>
        <dbReference type="ARBA" id="ARBA00022833"/>
    </source>
</evidence>
<comment type="caution">
    <text evidence="10">The sequence shown here is derived from an EMBL/GenBank/DDBJ whole genome shotgun (WGS) entry which is preliminary data.</text>
</comment>
<dbReference type="Gene3D" id="3.30.2010.10">
    <property type="entry name" value="Metalloproteases ('zincins'), catalytic domain"/>
    <property type="match status" value="1"/>
</dbReference>
<reference evidence="10 11" key="1">
    <citation type="submission" date="2023-07" db="EMBL/GenBank/DDBJ databases">
        <title>Sorghum-associated microbial communities from plants grown in Nebraska, USA.</title>
        <authorList>
            <person name="Schachtman D."/>
        </authorList>
    </citation>
    <scope>NUCLEOTIDE SEQUENCE [LARGE SCALE GENOMIC DNA]</scope>
    <source>
        <strain evidence="10 11">4249</strain>
    </source>
</reference>
<keyword evidence="1 6" id="KW-0645">Protease</keyword>
<feature type="transmembrane region" description="Helical" evidence="7">
    <location>
        <begin position="6"/>
        <end position="26"/>
    </location>
</feature>
<dbReference type="Pfam" id="PF16491">
    <property type="entry name" value="Peptidase_M48_N"/>
    <property type="match status" value="1"/>
</dbReference>
<feature type="transmembrane region" description="Helical" evidence="7">
    <location>
        <begin position="334"/>
        <end position="354"/>
    </location>
</feature>
<evidence type="ECO:0000256" key="1">
    <source>
        <dbReference type="ARBA" id="ARBA00022670"/>
    </source>
</evidence>
<evidence type="ECO:0000259" key="9">
    <source>
        <dbReference type="Pfam" id="PF16491"/>
    </source>
</evidence>
<evidence type="ECO:0000256" key="6">
    <source>
        <dbReference type="RuleBase" id="RU003983"/>
    </source>
</evidence>
<dbReference type="EMBL" id="JAVDWU010000001">
    <property type="protein sequence ID" value="MDR7148357.1"/>
    <property type="molecule type" value="Genomic_DNA"/>
</dbReference>
<evidence type="ECO:0000313" key="11">
    <source>
        <dbReference type="Proteomes" id="UP001265700"/>
    </source>
</evidence>
<evidence type="ECO:0000256" key="7">
    <source>
        <dbReference type="SAM" id="Phobius"/>
    </source>
</evidence>
<feature type="domain" description="CAAX prenyl protease 1 N-terminal" evidence="9">
    <location>
        <begin position="30"/>
        <end position="208"/>
    </location>
</feature>
<dbReference type="EC" id="3.4.24.84" evidence="10"/>
<dbReference type="InterPro" id="IPR001915">
    <property type="entry name" value="Peptidase_M48"/>
</dbReference>
<dbReference type="InterPro" id="IPR027057">
    <property type="entry name" value="CAXX_Prtase_1"/>
</dbReference>
<accession>A0ABU1WGY8</accession>
<evidence type="ECO:0000256" key="2">
    <source>
        <dbReference type="ARBA" id="ARBA00022723"/>
    </source>
</evidence>
<organism evidence="10 11">
    <name type="scientific">Hydrogenophaga palleronii</name>
    <dbReference type="NCBI Taxonomy" id="65655"/>
    <lineage>
        <taxon>Bacteria</taxon>
        <taxon>Pseudomonadati</taxon>
        <taxon>Pseudomonadota</taxon>
        <taxon>Betaproteobacteria</taxon>
        <taxon>Burkholderiales</taxon>
        <taxon>Comamonadaceae</taxon>
        <taxon>Hydrogenophaga</taxon>
    </lineage>
</organism>
<dbReference type="CDD" id="cd07343">
    <property type="entry name" value="M48A_Zmpste24p_like"/>
    <property type="match status" value="1"/>
</dbReference>
<comment type="cofactor">
    <cofactor evidence="6">
        <name>Zn(2+)</name>
        <dbReference type="ChEBI" id="CHEBI:29105"/>
    </cofactor>
    <text evidence="6">Binds 1 zinc ion per subunit.</text>
</comment>
<dbReference type="GO" id="GO:0016787">
    <property type="term" value="F:hydrolase activity"/>
    <property type="evidence" value="ECO:0007669"/>
    <property type="project" value="UniProtKB-KW"/>
</dbReference>
<keyword evidence="7" id="KW-1133">Transmembrane helix</keyword>
<proteinExistence type="inferred from homology"/>
<dbReference type="PANTHER" id="PTHR10120">
    <property type="entry name" value="CAAX PRENYL PROTEASE 1"/>
    <property type="match status" value="1"/>
</dbReference>
<dbReference type="Pfam" id="PF01435">
    <property type="entry name" value="Peptidase_M48"/>
    <property type="match status" value="1"/>
</dbReference>
<gene>
    <name evidence="10" type="ORF">J2W49_000285</name>
</gene>
<protein>
    <submittedName>
        <fullName evidence="10">STE24 endopeptidase</fullName>
        <ecNumber evidence="10">3.4.24.84</ecNumber>
    </submittedName>
</protein>
<evidence type="ECO:0000259" key="8">
    <source>
        <dbReference type="Pfam" id="PF01435"/>
    </source>
</evidence>
<feature type="transmembrane region" description="Helical" evidence="7">
    <location>
        <begin position="143"/>
        <end position="172"/>
    </location>
</feature>
<keyword evidence="4 6" id="KW-0862">Zinc</keyword>
<keyword evidence="11" id="KW-1185">Reference proteome</keyword>
<feature type="transmembrane region" description="Helical" evidence="7">
    <location>
        <begin position="72"/>
        <end position="91"/>
    </location>
</feature>
<evidence type="ECO:0000256" key="3">
    <source>
        <dbReference type="ARBA" id="ARBA00022801"/>
    </source>
</evidence>
<dbReference type="Proteomes" id="UP001265700">
    <property type="component" value="Unassembled WGS sequence"/>
</dbReference>
<dbReference type="InterPro" id="IPR032456">
    <property type="entry name" value="Peptidase_M48_N"/>
</dbReference>
<name>A0ABU1WGY8_9BURK</name>
<feature type="domain" description="Peptidase M48" evidence="8">
    <location>
        <begin position="211"/>
        <end position="419"/>
    </location>
</feature>
<keyword evidence="2" id="KW-0479">Metal-binding</keyword>
<keyword evidence="7" id="KW-0472">Membrane</keyword>
<feature type="transmembrane region" description="Helical" evidence="7">
    <location>
        <begin position="178"/>
        <end position="198"/>
    </location>
</feature>
<sequence>MDSASFTFTAVFCVLLMLGLVTRLVLASRQIRHVARHRGAVPAAFAQTITPEAHRKAADYTITKTRFGMLELALETAVLLAWTLLGGLDWLNATLLAALGGGMVQQLALLAAFGLIGGLVSMPMGWWSTFRIEERFGFNKMTLALWLGDLVKGTLVAALIGLPIAALMLWLMGAAGPLWWLWAWGAWMVFNLLLLVLYPTVIAPLFNKFEPLKDEELKARVNALMQRCGFAASGLFVMDGSKRSAHANAYFTGFGAAKRVVFFDTLLKQLSPPEIDAVLAHELGHYKRRHIVKRIAMMFAISLLGFALLGWASQQAWFYTGLGVTPSLDAPNDALALLLFMLVIPLFTFFLSPLTAQLSRRHEFEADAYAVAQTSGTDLASALLKLYTDNASTLTPDPVYAKFYYSHPPASERLARLRAA</sequence>
<dbReference type="RefSeq" id="WP_310310816.1">
    <property type="nucleotide sequence ID" value="NZ_JAVDWU010000001.1"/>
</dbReference>
<comment type="similarity">
    <text evidence="6">Belongs to the peptidase M48 family.</text>
</comment>
<evidence type="ECO:0000313" key="10">
    <source>
        <dbReference type="EMBL" id="MDR7148357.1"/>
    </source>
</evidence>
<feature type="transmembrane region" description="Helical" evidence="7">
    <location>
        <begin position="103"/>
        <end position="122"/>
    </location>
</feature>
<keyword evidence="7" id="KW-0812">Transmembrane</keyword>
<keyword evidence="5 6" id="KW-0482">Metalloprotease</keyword>
<keyword evidence="3 6" id="KW-0378">Hydrolase</keyword>
<evidence type="ECO:0000256" key="5">
    <source>
        <dbReference type="ARBA" id="ARBA00023049"/>
    </source>
</evidence>
<feature type="transmembrane region" description="Helical" evidence="7">
    <location>
        <begin position="295"/>
        <end position="314"/>
    </location>
</feature>